<name>A0A3G9G269_9CAUL</name>
<dbReference type="AlphaFoldDB" id="A0A3G9G269"/>
<dbReference type="RefSeq" id="WP_126421370.1">
    <property type="nucleotide sequence ID" value="NZ_AP018827.1"/>
</dbReference>
<sequence>MTLRLIQFVDAHGTRGVAAAEDDGSAKIILGVTTTYELAKAAIAAKRSIADQVAQQGVGEAVDIALALSEGRVLAPIDHPDPAHLHLTGTGLTHLGSAEGRDKMHAKAKEATKDGGGEENLTDSMRMFLMGVKGGKPASGTAGAQPEWFYKGNGYALVGPGAELVSPAFAEDGGEEPEMAGIYVIGDDSQPYRIGFALANEFSDHVTEKQNYLWLAHSKLRPASLGVEILTGDLPSHVEGTSKIVRGNEVIWEKPFISGEDNMSHTFENLEHHHFKYELFRVPGDVHVHCFGTATASFADGVKTQAGDVFEIDARPFVHPLRNPLKTTEPLASTAKVVRL</sequence>
<proteinExistence type="predicted"/>
<accession>A0A3G9G269</accession>
<dbReference type="InterPro" id="IPR009645">
    <property type="entry name" value="GguC"/>
</dbReference>
<protein>
    <submittedName>
        <fullName evidence="1">Sugar transporter</fullName>
    </submittedName>
</protein>
<evidence type="ECO:0000313" key="1">
    <source>
        <dbReference type="EMBL" id="BBF80797.1"/>
    </source>
</evidence>
<dbReference type="SUPFAM" id="SSF56529">
    <property type="entry name" value="FAH"/>
    <property type="match status" value="1"/>
</dbReference>
<dbReference type="InterPro" id="IPR036663">
    <property type="entry name" value="Fumarylacetoacetase_C_sf"/>
</dbReference>
<dbReference type="PIRSF" id="PIRSF033905">
    <property type="entry name" value="UCP033905"/>
    <property type="match status" value="1"/>
</dbReference>
<dbReference type="OrthoDB" id="108649at2"/>
<dbReference type="EMBL" id="AP018827">
    <property type="protein sequence ID" value="BBF80797.1"/>
    <property type="molecule type" value="Genomic_DNA"/>
</dbReference>
<organism evidence="1 2">
    <name type="scientific">Asticcacaulis excentricus</name>
    <dbReference type="NCBI Taxonomy" id="78587"/>
    <lineage>
        <taxon>Bacteria</taxon>
        <taxon>Pseudomonadati</taxon>
        <taxon>Pseudomonadota</taxon>
        <taxon>Alphaproteobacteria</taxon>
        <taxon>Caulobacterales</taxon>
        <taxon>Caulobacteraceae</taxon>
        <taxon>Asticcacaulis</taxon>
    </lineage>
</organism>
<keyword evidence="1" id="KW-0762">Sugar transport</keyword>
<dbReference type="Proteomes" id="UP000278756">
    <property type="component" value="Chromosome 1"/>
</dbReference>
<reference evidence="2" key="2">
    <citation type="journal article" date="2017" name="Plant Physiol. Biochem.">
        <title>Differential oxidative and antioxidative response of duckweed Lemna minor toward plant growth promoting/inhibiting bacteria.</title>
        <authorList>
            <person name="Ishizawa H."/>
            <person name="Kuroda M."/>
            <person name="Morikawa M."/>
            <person name="Ike M."/>
        </authorList>
    </citation>
    <scope>NUCLEOTIDE SEQUENCE [LARGE SCALE GENOMIC DNA]</scope>
    <source>
        <strain evidence="2">M6</strain>
    </source>
</reference>
<reference evidence="2" key="1">
    <citation type="journal article" date="2017" name="Biotechnol. Biofuels">
        <title>Evaluation of environmental bacterial communities as a factor affecting the growth of duckweed Lemna minor.</title>
        <authorList>
            <person name="Ishizawa H."/>
            <person name="Kuroda M."/>
            <person name="Morikawa M."/>
            <person name="Ike M."/>
        </authorList>
    </citation>
    <scope>NUCLEOTIDE SEQUENCE [LARGE SCALE GENOMIC DNA]</scope>
    <source>
        <strain evidence="2">M6</strain>
    </source>
</reference>
<dbReference type="NCBIfam" id="NF040903">
    <property type="entry name" value="GguC"/>
    <property type="match status" value="1"/>
</dbReference>
<evidence type="ECO:0000313" key="2">
    <source>
        <dbReference type="Proteomes" id="UP000278756"/>
    </source>
</evidence>
<keyword evidence="1" id="KW-0813">Transport</keyword>
<dbReference type="Gene3D" id="3.90.850.10">
    <property type="entry name" value="Fumarylacetoacetase-like, C-terminal domain"/>
    <property type="match status" value="1"/>
</dbReference>
<dbReference type="GO" id="GO:0003824">
    <property type="term" value="F:catalytic activity"/>
    <property type="evidence" value="ECO:0007669"/>
    <property type="project" value="InterPro"/>
</dbReference>
<gene>
    <name evidence="1" type="ORF">EM6_1382</name>
</gene>